<sequence length="162" mass="17352">MGGIKIRVTERVCDAICVAGSCRVNCPKRCQIGQERLKRKTAVQSPVIQSSEFFSLDILSANHKNQVVTIKKYSFTLNSFTLFITKKEGCLLFGRKRGLVPPSPVGRLGGVGVVVVVVVLLRGVVLLGGDLLGGTVVGKKTSGSSFSREQHTLGSLPVKPQT</sequence>
<keyword evidence="4" id="KW-1185">Reference proteome</keyword>
<dbReference type="Proteomes" id="UP000499080">
    <property type="component" value="Unassembled WGS sequence"/>
</dbReference>
<keyword evidence="2" id="KW-0812">Transmembrane</keyword>
<dbReference type="AlphaFoldDB" id="A0A4Y2VI92"/>
<organism evidence="3 4">
    <name type="scientific">Araneus ventricosus</name>
    <name type="common">Orbweaver spider</name>
    <name type="synonym">Epeira ventricosa</name>
    <dbReference type="NCBI Taxonomy" id="182803"/>
    <lineage>
        <taxon>Eukaryota</taxon>
        <taxon>Metazoa</taxon>
        <taxon>Ecdysozoa</taxon>
        <taxon>Arthropoda</taxon>
        <taxon>Chelicerata</taxon>
        <taxon>Arachnida</taxon>
        <taxon>Araneae</taxon>
        <taxon>Araneomorphae</taxon>
        <taxon>Entelegynae</taxon>
        <taxon>Araneoidea</taxon>
        <taxon>Araneidae</taxon>
        <taxon>Araneus</taxon>
    </lineage>
</organism>
<feature type="transmembrane region" description="Helical" evidence="2">
    <location>
        <begin position="105"/>
        <end position="125"/>
    </location>
</feature>
<gene>
    <name evidence="3" type="ORF">AVEN_129686_1</name>
</gene>
<reference evidence="3 4" key="1">
    <citation type="journal article" date="2019" name="Sci. Rep.">
        <title>Orb-weaving spider Araneus ventricosus genome elucidates the spidroin gene catalogue.</title>
        <authorList>
            <person name="Kono N."/>
            <person name="Nakamura H."/>
            <person name="Ohtoshi R."/>
            <person name="Moran D.A.P."/>
            <person name="Shinohara A."/>
            <person name="Yoshida Y."/>
            <person name="Fujiwara M."/>
            <person name="Mori M."/>
            <person name="Tomita M."/>
            <person name="Arakawa K."/>
        </authorList>
    </citation>
    <scope>NUCLEOTIDE SEQUENCE [LARGE SCALE GENOMIC DNA]</scope>
</reference>
<evidence type="ECO:0000313" key="4">
    <source>
        <dbReference type="Proteomes" id="UP000499080"/>
    </source>
</evidence>
<keyword evidence="2" id="KW-1133">Transmembrane helix</keyword>
<feature type="region of interest" description="Disordered" evidence="1">
    <location>
        <begin position="141"/>
        <end position="162"/>
    </location>
</feature>
<name>A0A4Y2VI92_ARAVE</name>
<evidence type="ECO:0000256" key="1">
    <source>
        <dbReference type="SAM" id="MobiDB-lite"/>
    </source>
</evidence>
<evidence type="ECO:0000256" key="2">
    <source>
        <dbReference type="SAM" id="Phobius"/>
    </source>
</evidence>
<keyword evidence="2" id="KW-0472">Membrane</keyword>
<accession>A0A4Y2VI92</accession>
<evidence type="ECO:0000313" key="3">
    <source>
        <dbReference type="EMBL" id="GBO25033.1"/>
    </source>
</evidence>
<dbReference type="EMBL" id="BGPR01048023">
    <property type="protein sequence ID" value="GBO25033.1"/>
    <property type="molecule type" value="Genomic_DNA"/>
</dbReference>
<comment type="caution">
    <text evidence="3">The sequence shown here is derived from an EMBL/GenBank/DDBJ whole genome shotgun (WGS) entry which is preliminary data.</text>
</comment>
<protein>
    <submittedName>
        <fullName evidence="3">Uncharacterized protein</fullName>
    </submittedName>
</protein>
<proteinExistence type="predicted"/>